<dbReference type="HOGENOM" id="CLU_794730_0_0_1"/>
<dbReference type="Proteomes" id="UP000053593">
    <property type="component" value="Unassembled WGS sequence"/>
</dbReference>
<name>A0A0D0CUT7_9AGAR</name>
<sequence length="326" mass="35821">MVFRVPTHLESLIPPPASQIPNPADAVSSPWRGQFLVSGIRASDRGSNVEIRITGAETDGDTQSHLWPRRFIFSVASPHALPILPQLQHYLRNRSPRIPLTTFMPDRIRDPDQNAVNQSHFRSLSQLLWDGKLVVIVPISISGDSSGRHGILLFPTEITSRSSSSNSRSVIFGAMFLTPTDFFPDFVSVHAAAVPTASFAHPYDSSLHRSPSPTFVGASTRGYEHHHNSLPYSSRPLLHDRRHSSQSVSPTSPTETHPGYRYASPVPAMNVSPQSQVPTYTQYGAYEASSQYSGYPSESTADPRSGYHYSSHRGSSTSQSHSGYGQ</sequence>
<dbReference type="EMBL" id="KN834764">
    <property type="protein sequence ID" value="KIK63347.1"/>
    <property type="molecule type" value="Genomic_DNA"/>
</dbReference>
<feature type="region of interest" description="Disordered" evidence="1">
    <location>
        <begin position="290"/>
        <end position="326"/>
    </location>
</feature>
<gene>
    <name evidence="2" type="ORF">GYMLUDRAFT_241845</name>
</gene>
<proteinExistence type="predicted"/>
<feature type="compositionally biased region" description="Polar residues" evidence="1">
    <location>
        <begin position="290"/>
        <end position="302"/>
    </location>
</feature>
<organism evidence="2 3">
    <name type="scientific">Collybiopsis luxurians FD-317 M1</name>
    <dbReference type="NCBI Taxonomy" id="944289"/>
    <lineage>
        <taxon>Eukaryota</taxon>
        <taxon>Fungi</taxon>
        <taxon>Dikarya</taxon>
        <taxon>Basidiomycota</taxon>
        <taxon>Agaricomycotina</taxon>
        <taxon>Agaricomycetes</taxon>
        <taxon>Agaricomycetidae</taxon>
        <taxon>Agaricales</taxon>
        <taxon>Marasmiineae</taxon>
        <taxon>Omphalotaceae</taxon>
        <taxon>Collybiopsis</taxon>
        <taxon>Collybiopsis luxurians</taxon>
    </lineage>
</organism>
<accession>A0A0D0CUT7</accession>
<dbReference type="AlphaFoldDB" id="A0A0D0CUT7"/>
<feature type="compositionally biased region" description="Polar residues" evidence="1">
    <location>
        <begin position="245"/>
        <end position="255"/>
    </location>
</feature>
<feature type="region of interest" description="Disordered" evidence="1">
    <location>
        <begin position="216"/>
        <end position="274"/>
    </location>
</feature>
<dbReference type="OrthoDB" id="3244905at2759"/>
<evidence type="ECO:0000313" key="3">
    <source>
        <dbReference type="Proteomes" id="UP000053593"/>
    </source>
</evidence>
<reference evidence="2 3" key="1">
    <citation type="submission" date="2014-04" db="EMBL/GenBank/DDBJ databases">
        <title>Evolutionary Origins and Diversification of the Mycorrhizal Mutualists.</title>
        <authorList>
            <consortium name="DOE Joint Genome Institute"/>
            <consortium name="Mycorrhizal Genomics Consortium"/>
            <person name="Kohler A."/>
            <person name="Kuo A."/>
            <person name="Nagy L.G."/>
            <person name="Floudas D."/>
            <person name="Copeland A."/>
            <person name="Barry K.W."/>
            <person name="Cichocki N."/>
            <person name="Veneault-Fourrey C."/>
            <person name="LaButti K."/>
            <person name="Lindquist E.A."/>
            <person name="Lipzen A."/>
            <person name="Lundell T."/>
            <person name="Morin E."/>
            <person name="Murat C."/>
            <person name="Riley R."/>
            <person name="Ohm R."/>
            <person name="Sun H."/>
            <person name="Tunlid A."/>
            <person name="Henrissat B."/>
            <person name="Grigoriev I.V."/>
            <person name="Hibbett D.S."/>
            <person name="Martin F."/>
        </authorList>
    </citation>
    <scope>NUCLEOTIDE SEQUENCE [LARGE SCALE GENOMIC DNA]</scope>
    <source>
        <strain evidence="2 3">FD-317 M1</strain>
    </source>
</reference>
<evidence type="ECO:0000256" key="1">
    <source>
        <dbReference type="SAM" id="MobiDB-lite"/>
    </source>
</evidence>
<keyword evidence="3" id="KW-1185">Reference proteome</keyword>
<feature type="compositionally biased region" description="Low complexity" evidence="1">
    <location>
        <begin position="304"/>
        <end position="326"/>
    </location>
</feature>
<protein>
    <submittedName>
        <fullName evidence="2">Uncharacterized protein</fullName>
    </submittedName>
</protein>
<evidence type="ECO:0000313" key="2">
    <source>
        <dbReference type="EMBL" id="KIK63347.1"/>
    </source>
</evidence>